<sequence length="941" mass="105686">MSRNQGSQGEPWEDFHGPNLGYVLDAYEVYKQNPEEIDPEMKEWFDRYGPPKLENGGSITTSGSEAVMDASFMEKVANAVKLSENIRVYGHLFADINPLEERKEVTSFFEPAEYGLENGDLEAMPASMLCPDAPNHVHTGLDAVNHLKSMHTTSLGFEFDHVHDVEESRWLNQMVESGSIYKELSNDKRKAILEKLTHTELFEQFIHKTYVGQKRFSVEGLDAMVPMVNETVHDAVKDGTNQVFIGMAHRGRLNILANVLGKPYDLIFSEFAHSPNKELIPSEGSVGINDGWTGDVKYHLGADRSIEHDSHHATVSLANNPSHLEFVNPVVEGYTRAAQEVRDTEGFPLQDTQKALAILIHGDAAFPGQGIVAETLNLSRLKGYQTGGTVHVIANNQLGFTTESHDSRSTTYASDLAKGYEIPIVHVNADDLDACIAAMDLAYEYRRRFNKDFVIDLIGYRRFGHNEMDEPAATQPQLYDVIRNHPSARARYAEQLINEGVLSKDDAESMKQQVQERLQSAYGNVSDEKLQADVSEPPEVVEKGLTVQDTSVSYDLLKQMNDELITFPEDFNVFPKLKKILERRGKAFDDDEIDWAHAEALAFASIVSEGTPLRLTGQDSERGTFAHRHIVLHDYKDGDIYSPLHDISTADATFAVHNSPLSEASAVGFEYGYNVQSPETMVLWEAQFGDFSNSAQVLFDQFISSGRAKWGQKSGMVFLLPHGYEGQGPEHSSARLERFLQMAAENNWNVCNLSSAAQYFHILRRQAHSLENEEIRPLVLMTPKSLLRNAKVACAVKDLTDERFHPVLEEPLTGHKPDQVKRLILGSGKITVNLHEELEKKDEVPEDIHVVRLEELYPFPAEELQSIISRFSNVEEIVWVQEEPKNMGAWGYIVPSLWDLAPEGADVKYTGRRRRSSPSEGDPNVHKKDQARIIDEALTRS</sequence>
<dbReference type="Proteomes" id="UP000242310">
    <property type="component" value="Unassembled WGS sequence"/>
</dbReference>
<dbReference type="AlphaFoldDB" id="A0A2P8HWJ1"/>
<feature type="compositionally biased region" description="Basic and acidic residues" evidence="7">
    <location>
        <begin position="923"/>
        <end position="941"/>
    </location>
</feature>
<keyword evidence="10" id="KW-1185">Reference proteome</keyword>
<accession>A0A2P8HWJ1</accession>
<dbReference type="InterPro" id="IPR005475">
    <property type="entry name" value="Transketolase-like_Pyr-bd"/>
</dbReference>
<dbReference type="CDD" id="cd02016">
    <property type="entry name" value="TPP_E1_OGDC_like"/>
    <property type="match status" value="1"/>
</dbReference>
<dbReference type="OrthoDB" id="9759785at2"/>
<dbReference type="NCBIfam" id="NF006914">
    <property type="entry name" value="PRK09404.1"/>
    <property type="match status" value="1"/>
</dbReference>
<dbReference type="InterPro" id="IPR029061">
    <property type="entry name" value="THDP-binding"/>
</dbReference>
<dbReference type="EC" id="1.2.4.2" evidence="6"/>
<evidence type="ECO:0000256" key="5">
    <source>
        <dbReference type="ARBA" id="ARBA00051911"/>
    </source>
</evidence>
<keyword evidence="2 6" id="KW-0560">Oxidoreductase</keyword>
<protein>
    <recommendedName>
        <fullName evidence="6">2-oxoglutarate dehydrogenase E1 component</fullName>
        <ecNumber evidence="6">1.2.4.2</ecNumber>
    </recommendedName>
    <alternativeName>
        <fullName evidence="6">Alpha-ketoglutarate dehydrogenase</fullName>
    </alternativeName>
</protein>
<name>A0A2P8HWJ1_9BACI</name>
<dbReference type="GO" id="GO:0030976">
    <property type="term" value="F:thiamine pyrophosphate binding"/>
    <property type="evidence" value="ECO:0007669"/>
    <property type="project" value="UniProtKB-UniRule"/>
</dbReference>
<comment type="cofactor">
    <cofactor evidence="1 6">
        <name>thiamine diphosphate</name>
        <dbReference type="ChEBI" id="CHEBI:58937"/>
    </cofactor>
</comment>
<dbReference type="RefSeq" id="WP_106587921.1">
    <property type="nucleotide sequence ID" value="NZ_PYAV01000003.1"/>
</dbReference>
<dbReference type="InterPro" id="IPR001017">
    <property type="entry name" value="DH_E1"/>
</dbReference>
<dbReference type="NCBIfam" id="NF008907">
    <property type="entry name" value="PRK12270.1"/>
    <property type="match status" value="1"/>
</dbReference>
<dbReference type="SUPFAM" id="SSF52518">
    <property type="entry name" value="Thiamin diphosphate-binding fold (THDP-binding)"/>
    <property type="match status" value="2"/>
</dbReference>
<dbReference type="PIRSF" id="PIRSF000157">
    <property type="entry name" value="Oxoglu_dh_E1"/>
    <property type="match status" value="1"/>
</dbReference>
<comment type="subunit">
    <text evidence="6">Homodimer. Part of the 2-oxoglutarate dehydrogenase (OGDH) complex composed of E1 (2-oxoglutarate dehydrogenase), E2 (dihydrolipoamide succinyltransferase) and E3 (dihydrolipoamide dehydrogenase); the complex contains multiple copies of the three enzymatic components (E1, E2 and E3).</text>
</comment>
<keyword evidence="3 6" id="KW-0786">Thiamine pyrophosphate</keyword>
<dbReference type="GO" id="GO:0006099">
    <property type="term" value="P:tricarboxylic acid cycle"/>
    <property type="evidence" value="ECO:0007669"/>
    <property type="project" value="TreeGrafter"/>
</dbReference>
<dbReference type="Gene3D" id="3.40.50.12470">
    <property type="match status" value="1"/>
</dbReference>
<evidence type="ECO:0000256" key="6">
    <source>
        <dbReference type="HAMAP-Rule" id="MF_01169"/>
    </source>
</evidence>
<evidence type="ECO:0000313" key="10">
    <source>
        <dbReference type="Proteomes" id="UP000242310"/>
    </source>
</evidence>
<dbReference type="PANTHER" id="PTHR23152">
    <property type="entry name" value="2-OXOGLUTARATE DEHYDROGENASE"/>
    <property type="match status" value="1"/>
</dbReference>
<evidence type="ECO:0000256" key="7">
    <source>
        <dbReference type="SAM" id="MobiDB-lite"/>
    </source>
</evidence>
<dbReference type="Gene3D" id="3.40.50.11610">
    <property type="entry name" value="Multifunctional 2-oxoglutarate metabolism enzyme, C-terminal domain"/>
    <property type="match status" value="1"/>
</dbReference>
<dbReference type="InterPro" id="IPR023784">
    <property type="entry name" value="2oxoglutarate_DH_E1_bac"/>
</dbReference>
<dbReference type="PANTHER" id="PTHR23152:SF4">
    <property type="entry name" value="2-OXOADIPATE DEHYDROGENASE COMPLEX COMPONENT E1"/>
    <property type="match status" value="1"/>
</dbReference>
<feature type="region of interest" description="Disordered" evidence="7">
    <location>
        <begin position="909"/>
        <end position="941"/>
    </location>
</feature>
<dbReference type="SMART" id="SM00861">
    <property type="entry name" value="Transket_pyr"/>
    <property type="match status" value="1"/>
</dbReference>
<dbReference type="Pfam" id="PF00676">
    <property type="entry name" value="E1_dh"/>
    <property type="match status" value="1"/>
</dbReference>
<evidence type="ECO:0000256" key="3">
    <source>
        <dbReference type="ARBA" id="ARBA00023052"/>
    </source>
</evidence>
<dbReference type="InterPro" id="IPR011603">
    <property type="entry name" value="2oxoglutarate_DH_E1"/>
</dbReference>
<dbReference type="GO" id="GO:0006096">
    <property type="term" value="P:glycolytic process"/>
    <property type="evidence" value="ECO:0007669"/>
    <property type="project" value="UniProtKB-UniRule"/>
</dbReference>
<evidence type="ECO:0000313" key="9">
    <source>
        <dbReference type="EMBL" id="PSL50606.1"/>
    </source>
</evidence>
<feature type="domain" description="Transketolase-like pyrimidine-binding" evidence="8">
    <location>
        <begin position="593"/>
        <end position="789"/>
    </location>
</feature>
<dbReference type="GO" id="GO:0005829">
    <property type="term" value="C:cytosol"/>
    <property type="evidence" value="ECO:0007669"/>
    <property type="project" value="TreeGrafter"/>
</dbReference>
<keyword evidence="4 6" id="KW-0324">Glycolysis</keyword>
<dbReference type="HAMAP" id="MF_01169">
    <property type="entry name" value="SucA_OdhA"/>
    <property type="match status" value="1"/>
</dbReference>
<dbReference type="GO" id="GO:0004591">
    <property type="term" value="F:oxoglutarate dehydrogenase (succinyl-transferring) activity"/>
    <property type="evidence" value="ECO:0007669"/>
    <property type="project" value="UniProtKB-UniRule"/>
</dbReference>
<proteinExistence type="inferred from homology"/>
<dbReference type="InterPro" id="IPR042179">
    <property type="entry name" value="KGD_C_sf"/>
</dbReference>
<dbReference type="EMBL" id="PYAV01000003">
    <property type="protein sequence ID" value="PSL50606.1"/>
    <property type="molecule type" value="Genomic_DNA"/>
</dbReference>
<dbReference type="Pfam" id="PF16870">
    <property type="entry name" value="OxoGdeHyase_C"/>
    <property type="match status" value="1"/>
</dbReference>
<dbReference type="GO" id="GO:0045252">
    <property type="term" value="C:oxoglutarate dehydrogenase complex"/>
    <property type="evidence" value="ECO:0007669"/>
    <property type="project" value="TreeGrafter"/>
</dbReference>
<evidence type="ECO:0000259" key="8">
    <source>
        <dbReference type="SMART" id="SM00861"/>
    </source>
</evidence>
<evidence type="ECO:0000256" key="2">
    <source>
        <dbReference type="ARBA" id="ARBA00023002"/>
    </source>
</evidence>
<evidence type="ECO:0000256" key="1">
    <source>
        <dbReference type="ARBA" id="ARBA00001964"/>
    </source>
</evidence>
<comment type="catalytic activity">
    <reaction evidence="5 6">
        <text>N(6)-[(R)-lipoyl]-L-lysyl-[protein] + 2-oxoglutarate + H(+) = N(6)-[(R)-S(8)-succinyldihydrolipoyl]-L-lysyl-[protein] + CO2</text>
        <dbReference type="Rhea" id="RHEA:12188"/>
        <dbReference type="Rhea" id="RHEA-COMP:10474"/>
        <dbReference type="Rhea" id="RHEA-COMP:20092"/>
        <dbReference type="ChEBI" id="CHEBI:15378"/>
        <dbReference type="ChEBI" id="CHEBI:16526"/>
        <dbReference type="ChEBI" id="CHEBI:16810"/>
        <dbReference type="ChEBI" id="CHEBI:83099"/>
        <dbReference type="ChEBI" id="CHEBI:83120"/>
        <dbReference type="EC" id="1.2.4.2"/>
    </reaction>
</comment>
<organism evidence="9 10">
    <name type="scientific">Salsuginibacillus halophilus</name>
    <dbReference type="NCBI Taxonomy" id="517424"/>
    <lineage>
        <taxon>Bacteria</taxon>
        <taxon>Bacillati</taxon>
        <taxon>Bacillota</taxon>
        <taxon>Bacilli</taxon>
        <taxon>Bacillales</taxon>
        <taxon>Bacillaceae</taxon>
        <taxon>Salsuginibacillus</taxon>
    </lineage>
</organism>
<evidence type="ECO:0000256" key="4">
    <source>
        <dbReference type="ARBA" id="ARBA00023152"/>
    </source>
</evidence>
<comment type="similarity">
    <text evidence="6">Belongs to the alpha-ketoglutarate dehydrogenase family.</text>
</comment>
<comment type="caution">
    <text evidence="9">The sequence shown here is derived from an EMBL/GenBank/DDBJ whole genome shotgun (WGS) entry which is preliminary data.</text>
</comment>
<dbReference type="FunFam" id="3.40.50.11610:FF:000002">
    <property type="entry name" value="2-oxoglutarate dehydrogenase E1 component"/>
    <property type="match status" value="1"/>
</dbReference>
<dbReference type="NCBIfam" id="TIGR00239">
    <property type="entry name" value="2oxo_dh_E1"/>
    <property type="match status" value="1"/>
</dbReference>
<dbReference type="FunFam" id="3.40.50.970:FF:000036">
    <property type="entry name" value="2-oxoglutarate dehydrogenase E1 component"/>
    <property type="match status" value="1"/>
</dbReference>
<dbReference type="Pfam" id="PF02779">
    <property type="entry name" value="Transket_pyr"/>
    <property type="match status" value="1"/>
</dbReference>
<reference evidence="9 10" key="1">
    <citation type="submission" date="2018-03" db="EMBL/GenBank/DDBJ databases">
        <title>Genomic Encyclopedia of Type Strains, Phase III (KMG-III): the genomes of soil and plant-associated and newly described type strains.</title>
        <authorList>
            <person name="Whitman W."/>
        </authorList>
    </citation>
    <scope>NUCLEOTIDE SEQUENCE [LARGE SCALE GENOMIC DNA]</scope>
    <source>
        <strain evidence="9 10">CGMCC 1.07653</strain>
    </source>
</reference>
<comment type="function">
    <text evidence="6">E1 component of the 2-oxoglutarate dehydrogenase (OGDH) complex which catalyzes the decarboxylation of 2-oxoglutarate, the first step in the conversion of 2-oxoglutarate to succinyl-CoA and CO(2).</text>
</comment>
<dbReference type="InterPro" id="IPR031717">
    <property type="entry name" value="ODO-1/KGD_C"/>
</dbReference>
<gene>
    <name evidence="6" type="primary">odhA</name>
    <name evidence="9" type="ORF">B0H94_103219</name>
</gene>
<dbReference type="Gene3D" id="3.40.50.970">
    <property type="match status" value="1"/>
</dbReference>